<feature type="region of interest" description="Disordered" evidence="1">
    <location>
        <begin position="362"/>
        <end position="496"/>
    </location>
</feature>
<feature type="region of interest" description="Disordered" evidence="1">
    <location>
        <begin position="264"/>
        <end position="292"/>
    </location>
</feature>
<proteinExistence type="predicted"/>
<name>A0A8E2E5D1_9PEZI</name>
<keyword evidence="3" id="KW-1185">Reference proteome</keyword>
<feature type="compositionally biased region" description="Basic residues" evidence="1">
    <location>
        <begin position="144"/>
        <end position="154"/>
    </location>
</feature>
<sequence>MDICKWLENTVFPDKPPSLPEQLGLPQFLHPKEDIAGPSSSINKQRRKRKDTTSDSSFIEARTQGLQAFPLKNEIKTNDRAHGEASADESDHSDPSSSVSHASNHHYARRPRHKMRPERYDPQFEEVQERGKRKHKKQKDESRKTKRTSRRKKTDKPGTGLVQSFHASNVPKDRLTLKPREKLGIFNKGRASSPVRGRGLPDLVFSEMKFLQKRKDAPEEHPKSDPNKKRRKIDHAHGNKAEVSAYFTSMRPALAERDCNIQSKLNPSHQERNLVPEQEPKQQRSASIDSPIPTIELLEKQYLGFGSRGARHESASYLSWSGSNRQPSETPIFRRALASIDVGQLETACIKEYDANLKSNNVFQSLPDSQPERGEDAEDENDRFAIPPLRPLSRNVKQGNPVLRQRSPPKAAQKSSNGTPRETPEAERSFSSIAAAPIHVTRKQVRYQQPHVRSDNNSIGNGAGSKYSGSQDRSRSIERRSRRGIKAEPQTSSSLGNLLQECDSAFTQDVRWEASHRNSEAVPIGVSRFPDKEGEVSDRVKNDRDYLEASYGNHYSQQSHPLVLDGPMLCEEQLEEVGQYWQQYAGCCRGDHSTAWVNGNCDLVENYDDGLSHAPDERASIGHCVTDAADELAFMDANEQERRGDEEYAEDVLAGFWRPHKLY</sequence>
<gene>
    <name evidence="2" type="ORF">K432DRAFT_358126</name>
</gene>
<feature type="compositionally biased region" description="Basic and acidic residues" evidence="1">
    <location>
        <begin position="171"/>
        <end position="183"/>
    </location>
</feature>
<evidence type="ECO:0000256" key="1">
    <source>
        <dbReference type="SAM" id="MobiDB-lite"/>
    </source>
</evidence>
<feature type="compositionally biased region" description="Basic and acidic residues" evidence="1">
    <location>
        <begin position="117"/>
        <end position="130"/>
    </location>
</feature>
<evidence type="ECO:0000313" key="2">
    <source>
        <dbReference type="EMBL" id="OCK77692.1"/>
    </source>
</evidence>
<organism evidence="2 3">
    <name type="scientific">Lepidopterella palustris CBS 459.81</name>
    <dbReference type="NCBI Taxonomy" id="1314670"/>
    <lineage>
        <taxon>Eukaryota</taxon>
        <taxon>Fungi</taxon>
        <taxon>Dikarya</taxon>
        <taxon>Ascomycota</taxon>
        <taxon>Pezizomycotina</taxon>
        <taxon>Dothideomycetes</taxon>
        <taxon>Pleosporomycetidae</taxon>
        <taxon>Mytilinidiales</taxon>
        <taxon>Argynnaceae</taxon>
        <taxon>Lepidopterella</taxon>
    </lineage>
</organism>
<feature type="region of interest" description="Disordered" evidence="1">
    <location>
        <begin position="10"/>
        <end position="241"/>
    </location>
</feature>
<feature type="compositionally biased region" description="Basic and acidic residues" evidence="1">
    <location>
        <begin position="73"/>
        <end position="94"/>
    </location>
</feature>
<feature type="compositionally biased region" description="Basic and acidic residues" evidence="1">
    <location>
        <begin position="213"/>
        <end position="227"/>
    </location>
</feature>
<feature type="compositionally biased region" description="Basic and acidic residues" evidence="1">
    <location>
        <begin position="269"/>
        <end position="282"/>
    </location>
</feature>
<feature type="compositionally biased region" description="Basic residues" evidence="1">
    <location>
        <begin position="103"/>
        <end position="116"/>
    </location>
</feature>
<dbReference type="OrthoDB" id="2537141at2759"/>
<dbReference type="Proteomes" id="UP000250266">
    <property type="component" value="Unassembled WGS sequence"/>
</dbReference>
<dbReference type="EMBL" id="KV745106">
    <property type="protein sequence ID" value="OCK77692.1"/>
    <property type="molecule type" value="Genomic_DNA"/>
</dbReference>
<evidence type="ECO:0000313" key="3">
    <source>
        <dbReference type="Proteomes" id="UP000250266"/>
    </source>
</evidence>
<accession>A0A8E2E5D1</accession>
<protein>
    <submittedName>
        <fullName evidence="2">Uncharacterized protein</fullName>
    </submittedName>
</protein>
<dbReference type="AlphaFoldDB" id="A0A8E2E5D1"/>
<reference evidence="2 3" key="1">
    <citation type="journal article" date="2016" name="Nat. Commun.">
        <title>Ectomycorrhizal ecology is imprinted in the genome of the dominant symbiotic fungus Cenococcum geophilum.</title>
        <authorList>
            <consortium name="DOE Joint Genome Institute"/>
            <person name="Peter M."/>
            <person name="Kohler A."/>
            <person name="Ohm R.A."/>
            <person name="Kuo A."/>
            <person name="Krutzmann J."/>
            <person name="Morin E."/>
            <person name="Arend M."/>
            <person name="Barry K.W."/>
            <person name="Binder M."/>
            <person name="Choi C."/>
            <person name="Clum A."/>
            <person name="Copeland A."/>
            <person name="Grisel N."/>
            <person name="Haridas S."/>
            <person name="Kipfer T."/>
            <person name="LaButti K."/>
            <person name="Lindquist E."/>
            <person name="Lipzen A."/>
            <person name="Maire R."/>
            <person name="Meier B."/>
            <person name="Mihaltcheva S."/>
            <person name="Molinier V."/>
            <person name="Murat C."/>
            <person name="Poggeler S."/>
            <person name="Quandt C.A."/>
            <person name="Sperisen C."/>
            <person name="Tritt A."/>
            <person name="Tisserant E."/>
            <person name="Crous P.W."/>
            <person name="Henrissat B."/>
            <person name="Nehls U."/>
            <person name="Egli S."/>
            <person name="Spatafora J.W."/>
            <person name="Grigoriev I.V."/>
            <person name="Martin F.M."/>
        </authorList>
    </citation>
    <scope>NUCLEOTIDE SEQUENCE [LARGE SCALE GENOMIC DNA]</scope>
    <source>
        <strain evidence="2 3">CBS 459.81</strain>
    </source>
</reference>